<dbReference type="EMBL" id="JACHJV010000001">
    <property type="protein sequence ID" value="MBB4927221.1"/>
    <property type="molecule type" value="Genomic_DNA"/>
</dbReference>
<dbReference type="RefSeq" id="WP_184941291.1">
    <property type="nucleotide sequence ID" value="NZ_JACHJV010000001.1"/>
</dbReference>
<evidence type="ECO:0000256" key="2">
    <source>
        <dbReference type="SAM" id="MobiDB-lite"/>
    </source>
</evidence>
<evidence type="ECO:0000256" key="3">
    <source>
        <dbReference type="SAM" id="Phobius"/>
    </source>
</evidence>
<keyword evidence="3" id="KW-0472">Membrane</keyword>
<dbReference type="PANTHER" id="PTHR33392:SF6">
    <property type="entry name" value="POLYISOPRENYL-TEICHOIC ACID--PEPTIDOGLYCAN TEICHOIC ACID TRANSFERASE TAGU"/>
    <property type="match status" value="1"/>
</dbReference>
<dbReference type="PANTHER" id="PTHR33392">
    <property type="entry name" value="POLYISOPRENYL-TEICHOIC ACID--PEPTIDOGLYCAN TEICHOIC ACID TRANSFERASE TAGU"/>
    <property type="match status" value="1"/>
</dbReference>
<organism evidence="5 6">
    <name type="scientific">Kitasatospora kifunensis</name>
    <name type="common">Streptomyces kifunensis</name>
    <dbReference type="NCBI Taxonomy" id="58351"/>
    <lineage>
        <taxon>Bacteria</taxon>
        <taxon>Bacillati</taxon>
        <taxon>Actinomycetota</taxon>
        <taxon>Actinomycetes</taxon>
        <taxon>Kitasatosporales</taxon>
        <taxon>Streptomycetaceae</taxon>
        <taxon>Kitasatospora</taxon>
    </lineage>
</organism>
<dbReference type="InterPro" id="IPR050922">
    <property type="entry name" value="LytR/CpsA/Psr_CW_biosynth"/>
</dbReference>
<evidence type="ECO:0000313" key="5">
    <source>
        <dbReference type="EMBL" id="MBB4927221.1"/>
    </source>
</evidence>
<dbReference type="Pfam" id="PF03816">
    <property type="entry name" value="LytR_cpsA_psr"/>
    <property type="match status" value="1"/>
</dbReference>
<feature type="compositionally biased region" description="Gly residues" evidence="2">
    <location>
        <begin position="417"/>
        <end position="426"/>
    </location>
</feature>
<evidence type="ECO:0000256" key="1">
    <source>
        <dbReference type="ARBA" id="ARBA00006068"/>
    </source>
</evidence>
<reference evidence="5 6" key="1">
    <citation type="submission" date="2020-08" db="EMBL/GenBank/DDBJ databases">
        <title>Sequencing the genomes of 1000 actinobacteria strains.</title>
        <authorList>
            <person name="Klenk H.-P."/>
        </authorList>
    </citation>
    <scope>NUCLEOTIDE SEQUENCE [LARGE SCALE GENOMIC DNA]</scope>
    <source>
        <strain evidence="5 6">DSM 41654</strain>
    </source>
</reference>
<dbReference type="NCBIfam" id="TIGR00350">
    <property type="entry name" value="lytR_cpsA_psr"/>
    <property type="match status" value="1"/>
</dbReference>
<keyword evidence="6" id="KW-1185">Reference proteome</keyword>
<feature type="region of interest" description="Disordered" evidence="2">
    <location>
        <begin position="408"/>
        <end position="444"/>
    </location>
</feature>
<gene>
    <name evidence="5" type="ORF">FHR34_006214</name>
</gene>
<dbReference type="Gene3D" id="3.40.630.190">
    <property type="entry name" value="LCP protein"/>
    <property type="match status" value="1"/>
</dbReference>
<sequence length="444" mass="45801">MPTEPTPDPASADELVEIFKRAADGVPVPTAQLVAGGLERGRARRRRRTALAGAVAALALSTAGAMVVNGLSNPPITTSRALDLAAQSSPQSSQTTPARLDKAVNVLLIGLDSRKDLAGNELPEQFVRDQLRAGSSADGGYNTDTLLLLHIPADGGQVSGVSIPRDDYVQTYGVDGTNGAAAGPMDKISFTYGMAMAATQAKLAGRGLSASQLEQQGREAGRAATLATVQNLLGVQIDHFAEVDLASFYDIAQTIGPVQVCLKHAVSDPVRQGAGSGADFPAGVSSLNAADALAFVRQRHNLPNGDLDRIKRQQAFLAAVRTKLAKAGVLADLGKLQGLLGAVQKDVVIDDRWSVLDFLRQVPNLTGGEVRYSTLPIDGYETTKGMEVNLVDPAKAKALVQTLFTPQQAAAGAGPTDPGGGGGTGAPTGQADTTPQAGSLACVD</sequence>
<name>A0A7W7R9E1_KITKI</name>
<dbReference type="Proteomes" id="UP000540506">
    <property type="component" value="Unassembled WGS sequence"/>
</dbReference>
<dbReference type="InterPro" id="IPR004474">
    <property type="entry name" value="LytR_CpsA_psr"/>
</dbReference>
<keyword evidence="3" id="KW-0812">Transmembrane</keyword>
<comment type="similarity">
    <text evidence="1">Belongs to the LytR/CpsA/Psr (LCP) family.</text>
</comment>
<accession>A0A7W7R9E1</accession>
<comment type="caution">
    <text evidence="5">The sequence shown here is derived from an EMBL/GenBank/DDBJ whole genome shotgun (WGS) entry which is preliminary data.</text>
</comment>
<keyword evidence="3" id="KW-1133">Transmembrane helix</keyword>
<evidence type="ECO:0000313" key="6">
    <source>
        <dbReference type="Proteomes" id="UP000540506"/>
    </source>
</evidence>
<protein>
    <submittedName>
        <fullName evidence="5">LCP family protein required for cell wall assembly</fullName>
    </submittedName>
</protein>
<feature type="transmembrane region" description="Helical" evidence="3">
    <location>
        <begin position="50"/>
        <end position="71"/>
    </location>
</feature>
<dbReference type="AlphaFoldDB" id="A0A7W7R9E1"/>
<evidence type="ECO:0000259" key="4">
    <source>
        <dbReference type="Pfam" id="PF03816"/>
    </source>
</evidence>
<feature type="domain" description="Cell envelope-related transcriptional attenuator" evidence="4">
    <location>
        <begin position="142"/>
        <end position="325"/>
    </location>
</feature>
<proteinExistence type="inferred from homology"/>